<evidence type="ECO:0000313" key="2">
    <source>
        <dbReference type="Proteomes" id="UP000789707"/>
    </source>
</evidence>
<organism evidence="1 2">
    <name type="scientific">Periweissella fabaria</name>
    <dbReference type="NCBI Taxonomy" id="546157"/>
    <lineage>
        <taxon>Bacteria</taxon>
        <taxon>Bacillati</taxon>
        <taxon>Bacillota</taxon>
        <taxon>Bacilli</taxon>
        <taxon>Lactobacillales</taxon>
        <taxon>Lactobacillaceae</taxon>
        <taxon>Periweissella</taxon>
    </lineage>
</organism>
<comment type="caution">
    <text evidence="1">The sequence shown here is derived from an EMBL/GenBank/DDBJ whole genome shotgun (WGS) entry which is preliminary data.</text>
</comment>
<keyword evidence="2" id="KW-1185">Reference proteome</keyword>
<dbReference type="EMBL" id="CAKKNS010000008">
    <property type="protein sequence ID" value="CAH0417314.1"/>
    <property type="molecule type" value="Genomic_DNA"/>
</dbReference>
<proteinExistence type="predicted"/>
<gene>
    <name evidence="1" type="ORF">WFA24289_01646</name>
</gene>
<name>A0ABN8BKW1_9LACO</name>
<dbReference type="Proteomes" id="UP000789707">
    <property type="component" value="Unassembled WGS sequence"/>
</dbReference>
<dbReference type="RefSeq" id="WP_230097345.1">
    <property type="nucleotide sequence ID" value="NZ_CAKKNS010000008.1"/>
</dbReference>
<evidence type="ECO:0000313" key="1">
    <source>
        <dbReference type="EMBL" id="CAH0417314.1"/>
    </source>
</evidence>
<protein>
    <submittedName>
        <fullName evidence="1">Uncharacterized protein</fullName>
    </submittedName>
</protein>
<sequence length="308" mass="34551">MRSGGKAQTKKIIQQKQRVRQQQTHELAPFDAVKFHEFMRVRWYLTTNQVLTVYQRNLSELWLVTLLDMMINQRPMAATKVQSLNTHELITESLKHLQGFKYQHFLTLLDLAPRLFKFLKRELAVNPYFVLDAMPDKAEFTGMVARVLAQNLSYSQGFSNQLTNQYTALFLPADQLDLATISELYRGQTTIPVNAEQAKADLATLSTLKTALTAKLSQTDTNAFALRAICSDAAFLTALSHQSVDELLLSPFAIIPNSWQPTNETLLGIGHQIATIVSTSEISNAFSAETWQQFDGVLAVAALNSLVN</sequence>
<accession>A0ABN8BKW1</accession>
<reference evidence="1 2" key="1">
    <citation type="submission" date="2021-11" db="EMBL/GenBank/DDBJ databases">
        <authorList>
            <person name="Depoorter E."/>
        </authorList>
    </citation>
    <scope>NUCLEOTIDE SEQUENCE [LARGE SCALE GENOMIC DNA]</scope>
    <source>
        <strain evidence="1 2">LMG 24289</strain>
    </source>
</reference>